<organism evidence="2 3">
    <name type="scientific">Pinctada imbricata</name>
    <name type="common">Atlantic pearl-oyster</name>
    <name type="synonym">Pinctada martensii</name>
    <dbReference type="NCBI Taxonomy" id="66713"/>
    <lineage>
        <taxon>Eukaryota</taxon>
        <taxon>Metazoa</taxon>
        <taxon>Spiralia</taxon>
        <taxon>Lophotrochozoa</taxon>
        <taxon>Mollusca</taxon>
        <taxon>Bivalvia</taxon>
        <taxon>Autobranchia</taxon>
        <taxon>Pteriomorphia</taxon>
        <taxon>Pterioida</taxon>
        <taxon>Pterioidea</taxon>
        <taxon>Pteriidae</taxon>
        <taxon>Pinctada</taxon>
    </lineage>
</organism>
<dbReference type="AlphaFoldDB" id="A0AA88YFD0"/>
<dbReference type="Proteomes" id="UP001186944">
    <property type="component" value="Unassembled WGS sequence"/>
</dbReference>
<dbReference type="InterPro" id="IPR035901">
    <property type="entry name" value="GIY-YIG_endonuc_sf"/>
</dbReference>
<dbReference type="PROSITE" id="PS50164">
    <property type="entry name" value="GIY_YIG"/>
    <property type="match status" value="1"/>
</dbReference>
<feature type="domain" description="GIY-YIG" evidence="1">
    <location>
        <begin position="299"/>
        <end position="388"/>
    </location>
</feature>
<accession>A0AA88YFD0</accession>
<evidence type="ECO:0000313" key="2">
    <source>
        <dbReference type="EMBL" id="KAK3098118.1"/>
    </source>
</evidence>
<dbReference type="PANTHER" id="PTHR21301:SF10">
    <property type="entry name" value="REVERSE TRANSCRIPTASE DOMAIN-CONTAINING PROTEIN"/>
    <property type="match status" value="1"/>
</dbReference>
<keyword evidence="3" id="KW-1185">Reference proteome</keyword>
<dbReference type="Pfam" id="PF26215">
    <property type="entry name" value="HTH_animal"/>
    <property type="match status" value="1"/>
</dbReference>
<evidence type="ECO:0000259" key="1">
    <source>
        <dbReference type="PROSITE" id="PS50164"/>
    </source>
</evidence>
<dbReference type="SUPFAM" id="SSF82771">
    <property type="entry name" value="GIY-YIG endonuclease"/>
    <property type="match status" value="1"/>
</dbReference>
<proteinExistence type="predicted"/>
<dbReference type="InterPro" id="IPR058912">
    <property type="entry name" value="HTH_animal"/>
</dbReference>
<name>A0AA88YFD0_PINIB</name>
<sequence length="389" mass="45647">METKVAPIYATLVMGYLEEKLYTELPTVFDINFATYIKENWKRYLDDCFIFWTKSEEELQTFHRTINNIHESIKFTVESSTIELPFLDILIIKEGAKIKTDLYCKPTDTHQYLDVRSCHPSHTKRNIPFNLARRICTIVSESDLKQKRLHELKIFLKRQHYPEGLIDVAIENASQIPINELRRTRDKDENQPGNIPFVITFNPRNHNILSSAKRFFPILEQSQNMKNLIKESEIINSRRQAPNLKRLLTRAKYETSSSTSVQKCGDPRCGTCEIIEEGSSKILKSGHTLRPNDRMNCKSQNLIYCATCPTCNYFYIGQTGRLIDRVRVHKQQIKDPSIRNTPCSKHFDECGTGRFKIFPFYKMKNNDENFRRAKEDYFIELFKPPLNRK</sequence>
<dbReference type="Gene3D" id="3.40.1440.10">
    <property type="entry name" value="GIY-YIG endonuclease"/>
    <property type="match status" value="1"/>
</dbReference>
<comment type="caution">
    <text evidence="2">The sequence shown here is derived from an EMBL/GenBank/DDBJ whole genome shotgun (WGS) entry which is preliminary data.</text>
</comment>
<evidence type="ECO:0000313" key="3">
    <source>
        <dbReference type="Proteomes" id="UP001186944"/>
    </source>
</evidence>
<dbReference type="InterPro" id="IPR000305">
    <property type="entry name" value="GIY-YIG_endonuc"/>
</dbReference>
<reference evidence="2" key="1">
    <citation type="submission" date="2019-08" db="EMBL/GenBank/DDBJ databases">
        <title>The improved chromosome-level genome for the pearl oyster Pinctada fucata martensii using PacBio sequencing and Hi-C.</title>
        <authorList>
            <person name="Zheng Z."/>
        </authorList>
    </citation>
    <scope>NUCLEOTIDE SEQUENCE</scope>
    <source>
        <strain evidence="2">ZZ-2019</strain>
        <tissue evidence="2">Adductor muscle</tissue>
    </source>
</reference>
<dbReference type="PANTHER" id="PTHR21301">
    <property type="entry name" value="REVERSE TRANSCRIPTASE"/>
    <property type="match status" value="1"/>
</dbReference>
<protein>
    <recommendedName>
        <fullName evidence="1">GIY-YIG domain-containing protein</fullName>
    </recommendedName>
</protein>
<dbReference type="Pfam" id="PF01541">
    <property type="entry name" value="GIY-YIG"/>
    <property type="match status" value="1"/>
</dbReference>
<gene>
    <name evidence="2" type="ORF">FSP39_016281</name>
</gene>
<dbReference type="EMBL" id="VSWD01000007">
    <property type="protein sequence ID" value="KAK3098118.1"/>
    <property type="molecule type" value="Genomic_DNA"/>
</dbReference>